<feature type="region of interest" description="Disordered" evidence="1">
    <location>
        <begin position="1"/>
        <end position="23"/>
    </location>
</feature>
<reference evidence="2 3" key="1">
    <citation type="journal article" date="2021" name="BMC Genomics">
        <title>Datura genome reveals duplications of psychoactive alkaloid biosynthetic genes and high mutation rate following tissue culture.</title>
        <authorList>
            <person name="Rajewski A."/>
            <person name="Carter-House D."/>
            <person name="Stajich J."/>
            <person name="Litt A."/>
        </authorList>
    </citation>
    <scope>NUCLEOTIDE SEQUENCE [LARGE SCALE GENOMIC DNA]</scope>
    <source>
        <strain evidence="2">AR-01</strain>
    </source>
</reference>
<accession>A0ABS8TE99</accession>
<sequence>MLESLSQKHDGLATSERAARKRPPWRWSCAGEEVAIADRSGVRKRAVKGDKGNLVAGTRKERVRLVYGLFWKSEGICQSGRKQKSGSRVSWAKKVRFAGDKPEPRSEIRVERAWKGSGKPIRVLPWRWEHGGRPS</sequence>
<dbReference type="Proteomes" id="UP000823775">
    <property type="component" value="Unassembled WGS sequence"/>
</dbReference>
<evidence type="ECO:0000256" key="1">
    <source>
        <dbReference type="SAM" id="MobiDB-lite"/>
    </source>
</evidence>
<gene>
    <name evidence="2" type="ORF">HAX54_008089</name>
</gene>
<proteinExistence type="predicted"/>
<evidence type="ECO:0000313" key="3">
    <source>
        <dbReference type="Proteomes" id="UP000823775"/>
    </source>
</evidence>
<name>A0ABS8TE99_DATST</name>
<organism evidence="2 3">
    <name type="scientific">Datura stramonium</name>
    <name type="common">Jimsonweed</name>
    <name type="synonym">Common thornapple</name>
    <dbReference type="NCBI Taxonomy" id="4076"/>
    <lineage>
        <taxon>Eukaryota</taxon>
        <taxon>Viridiplantae</taxon>
        <taxon>Streptophyta</taxon>
        <taxon>Embryophyta</taxon>
        <taxon>Tracheophyta</taxon>
        <taxon>Spermatophyta</taxon>
        <taxon>Magnoliopsida</taxon>
        <taxon>eudicotyledons</taxon>
        <taxon>Gunneridae</taxon>
        <taxon>Pentapetalae</taxon>
        <taxon>asterids</taxon>
        <taxon>lamiids</taxon>
        <taxon>Solanales</taxon>
        <taxon>Solanaceae</taxon>
        <taxon>Solanoideae</taxon>
        <taxon>Datureae</taxon>
        <taxon>Datura</taxon>
    </lineage>
</organism>
<evidence type="ECO:0000313" key="2">
    <source>
        <dbReference type="EMBL" id="MCD7469225.1"/>
    </source>
</evidence>
<protein>
    <submittedName>
        <fullName evidence="2">Uncharacterized protein</fullName>
    </submittedName>
</protein>
<dbReference type="EMBL" id="JACEIK010001418">
    <property type="protein sequence ID" value="MCD7469225.1"/>
    <property type="molecule type" value="Genomic_DNA"/>
</dbReference>
<comment type="caution">
    <text evidence="2">The sequence shown here is derived from an EMBL/GenBank/DDBJ whole genome shotgun (WGS) entry which is preliminary data.</text>
</comment>
<keyword evidence="3" id="KW-1185">Reference proteome</keyword>
<feature type="compositionally biased region" description="Basic and acidic residues" evidence="1">
    <location>
        <begin position="1"/>
        <end position="11"/>
    </location>
</feature>